<evidence type="ECO:0000313" key="4">
    <source>
        <dbReference type="Proteomes" id="UP000326759"/>
    </source>
</evidence>
<dbReference type="Proteomes" id="UP000326759">
    <property type="component" value="Unassembled WGS sequence"/>
</dbReference>
<dbReference type="InterPro" id="IPR058732">
    <property type="entry name" value="RUNDC1_M"/>
</dbReference>
<evidence type="ECO:0000313" key="3">
    <source>
        <dbReference type="EMBL" id="KAB7493977.1"/>
    </source>
</evidence>
<dbReference type="Gene3D" id="1.20.58.900">
    <property type="match status" value="1"/>
</dbReference>
<dbReference type="AlphaFoldDB" id="A0A5N5SJ30"/>
<feature type="region of interest" description="Disordered" evidence="1">
    <location>
        <begin position="92"/>
        <end position="123"/>
    </location>
</feature>
<feature type="domain" description="RUN" evidence="2">
    <location>
        <begin position="331"/>
        <end position="466"/>
    </location>
</feature>
<dbReference type="InterPro" id="IPR037213">
    <property type="entry name" value="Run_dom_sf"/>
</dbReference>
<dbReference type="PANTHER" id="PTHR15591:SF19">
    <property type="entry name" value="RUN DOMAIN-CONTAINING PROTEIN 1 ISOFORM X1"/>
    <property type="match status" value="1"/>
</dbReference>
<reference evidence="3 4" key="1">
    <citation type="journal article" date="2019" name="PLoS Biol.">
        <title>Sex chromosomes control vertical transmission of feminizing Wolbachia symbionts in an isopod.</title>
        <authorList>
            <person name="Becking T."/>
            <person name="Chebbi M.A."/>
            <person name="Giraud I."/>
            <person name="Moumen B."/>
            <person name="Laverre T."/>
            <person name="Caubet Y."/>
            <person name="Peccoud J."/>
            <person name="Gilbert C."/>
            <person name="Cordaux R."/>
        </authorList>
    </citation>
    <scope>NUCLEOTIDE SEQUENCE [LARGE SCALE GENOMIC DNA]</scope>
    <source>
        <strain evidence="3">ANa2</strain>
        <tissue evidence="3">Whole body excluding digestive tract and cuticle</tissue>
    </source>
</reference>
<dbReference type="EMBL" id="SEYY01024636">
    <property type="protein sequence ID" value="KAB7493977.1"/>
    <property type="molecule type" value="Genomic_DNA"/>
</dbReference>
<feature type="compositionally biased region" description="Basic residues" evidence="1">
    <location>
        <begin position="289"/>
        <end position="298"/>
    </location>
</feature>
<evidence type="ECO:0000259" key="2">
    <source>
        <dbReference type="PROSITE" id="PS50826"/>
    </source>
</evidence>
<evidence type="ECO:0000256" key="1">
    <source>
        <dbReference type="SAM" id="MobiDB-lite"/>
    </source>
</evidence>
<name>A0A5N5SJ30_9CRUS</name>
<dbReference type="OrthoDB" id="10068328at2759"/>
<dbReference type="PROSITE" id="PS50826">
    <property type="entry name" value="RUN"/>
    <property type="match status" value="1"/>
</dbReference>
<dbReference type="Pfam" id="PF26030">
    <property type="entry name" value="RUNDC1"/>
    <property type="match status" value="1"/>
</dbReference>
<accession>A0A5N5SJ30</accession>
<feature type="region of interest" description="Disordered" evidence="1">
    <location>
        <begin position="283"/>
        <end position="302"/>
    </location>
</feature>
<keyword evidence="4" id="KW-1185">Reference proteome</keyword>
<sequence length="466" mass="52733">MISAWLNVLLTKRINNQHKNILAIFLDFFIPVIMSSELSGSSIIFDSSKTVDDSCDFHSSLKCTLNGTLAFSGMKGREDLTSCDCDDDDLDSLNSQPQGERWPPLGAPNDDNTCTGPDAEYSHCGENANRDRERLKELEEEQEHLNNSLLALTSHFAQFRLKQIVNASPEEKENLLVELEEFANRGIPDVRQNVVKSPTLEDGDAETRLDVGQERQKELIEQLKQQLEDLEYYAYQTGEAGLPQSILLQKQRVIIDGGPDPVPFEEFSQDCKCEGHLQPELCNTEPQRRRNQSGRGKRSNSFNKKFEKEQMQIVIVTLESKGESPIISSEAITLTIRKKLCPALRDLIQHGLMPVGQSRSVVPILSCFPQSSQKSCQILHAWDFILKYYHLKNGDQYNRTPARKLSQSFNLEITGGSAITNKQLLLQTIGSFEDAFRSMEQLSKYNFELPVDLALKPFQNIKDVFN</sequence>
<dbReference type="InterPro" id="IPR004012">
    <property type="entry name" value="Run_dom"/>
</dbReference>
<gene>
    <name evidence="3" type="primary">Rundc1</name>
    <name evidence="3" type="ORF">Anas_10487</name>
</gene>
<dbReference type="InterPro" id="IPR047343">
    <property type="entry name" value="RUSC1_2"/>
</dbReference>
<proteinExistence type="predicted"/>
<dbReference type="PANTHER" id="PTHR15591">
    <property type="entry name" value="RUN AND SH3 DOMAIN CONTAINING"/>
    <property type="match status" value="1"/>
</dbReference>
<organism evidence="3 4">
    <name type="scientific">Armadillidium nasatum</name>
    <dbReference type="NCBI Taxonomy" id="96803"/>
    <lineage>
        <taxon>Eukaryota</taxon>
        <taxon>Metazoa</taxon>
        <taxon>Ecdysozoa</taxon>
        <taxon>Arthropoda</taxon>
        <taxon>Crustacea</taxon>
        <taxon>Multicrustacea</taxon>
        <taxon>Malacostraca</taxon>
        <taxon>Eumalacostraca</taxon>
        <taxon>Peracarida</taxon>
        <taxon>Isopoda</taxon>
        <taxon>Oniscidea</taxon>
        <taxon>Crinocheta</taxon>
        <taxon>Armadillidiidae</taxon>
        <taxon>Armadillidium</taxon>
    </lineage>
</organism>
<protein>
    <submittedName>
        <fullName evidence="3">RUN domain-containing protein 1</fullName>
    </submittedName>
</protein>
<comment type="caution">
    <text evidence="3">The sequence shown here is derived from an EMBL/GenBank/DDBJ whole genome shotgun (WGS) entry which is preliminary data.</text>
</comment>